<dbReference type="GO" id="GO:0033743">
    <property type="term" value="F:peptide-methionine (R)-S-oxide reductase activity"/>
    <property type="evidence" value="ECO:0007669"/>
    <property type="project" value="UniProtKB-UniRule"/>
</dbReference>
<dbReference type="InterPro" id="IPR002579">
    <property type="entry name" value="Met_Sox_Rdtase_MsrB_dom"/>
</dbReference>
<dbReference type="NCBIfam" id="TIGR00357">
    <property type="entry name" value="peptide-methionine (R)-S-oxide reductase MsrB"/>
    <property type="match status" value="1"/>
</dbReference>
<evidence type="ECO:0000256" key="2">
    <source>
        <dbReference type="ARBA" id="ARBA00022723"/>
    </source>
</evidence>
<evidence type="ECO:0000259" key="7">
    <source>
        <dbReference type="PROSITE" id="PS51790"/>
    </source>
</evidence>
<dbReference type="FunFam" id="2.170.150.20:FF:000001">
    <property type="entry name" value="Peptide methionine sulfoxide reductase MsrB"/>
    <property type="match status" value="1"/>
</dbReference>
<dbReference type="Gene3D" id="2.170.150.20">
    <property type="entry name" value="Peptide methionine sulfoxide reductase"/>
    <property type="match status" value="1"/>
</dbReference>
<comment type="cofactor">
    <cofactor evidence="6">
        <name>Zn(2+)</name>
        <dbReference type="ChEBI" id="CHEBI:29105"/>
    </cofactor>
    <text evidence="6">Binds 1 zinc ion per subunit. The zinc ion is important for the structural integrity of the protein.</text>
</comment>
<feature type="active site" description="Nucleophile" evidence="6">
    <location>
        <position position="161"/>
    </location>
</feature>
<evidence type="ECO:0000313" key="8">
    <source>
        <dbReference type="EMBL" id="VTR96464.1"/>
    </source>
</evidence>
<gene>
    <name evidence="6" type="primary">msrB</name>
    <name evidence="8" type="ORF">SOIL9_12500</name>
</gene>
<dbReference type="EMBL" id="LR593886">
    <property type="protein sequence ID" value="VTR96464.1"/>
    <property type="molecule type" value="Genomic_DNA"/>
</dbReference>
<dbReference type="InterPro" id="IPR011057">
    <property type="entry name" value="Mss4-like_sf"/>
</dbReference>
<evidence type="ECO:0000256" key="1">
    <source>
        <dbReference type="ARBA" id="ARBA00007174"/>
    </source>
</evidence>
<dbReference type="GO" id="GO:0005737">
    <property type="term" value="C:cytoplasm"/>
    <property type="evidence" value="ECO:0007669"/>
    <property type="project" value="TreeGrafter"/>
</dbReference>
<dbReference type="KEGG" id="gms:SOIL9_12500"/>
<feature type="binding site" evidence="6">
    <location>
        <position position="138"/>
    </location>
    <ligand>
        <name>Zn(2+)</name>
        <dbReference type="ChEBI" id="CHEBI:29105"/>
    </ligand>
</feature>
<dbReference type="Pfam" id="PF01641">
    <property type="entry name" value="SelR"/>
    <property type="match status" value="1"/>
</dbReference>
<organism evidence="8 9">
    <name type="scientific">Gemmata massiliana</name>
    <dbReference type="NCBI Taxonomy" id="1210884"/>
    <lineage>
        <taxon>Bacteria</taxon>
        <taxon>Pseudomonadati</taxon>
        <taxon>Planctomycetota</taxon>
        <taxon>Planctomycetia</taxon>
        <taxon>Gemmatales</taxon>
        <taxon>Gemmataceae</taxon>
        <taxon>Gemmata</taxon>
    </lineage>
</organism>
<dbReference type="GO" id="GO:0008270">
    <property type="term" value="F:zinc ion binding"/>
    <property type="evidence" value="ECO:0007669"/>
    <property type="project" value="UniProtKB-UniRule"/>
</dbReference>
<feature type="domain" description="MsrB" evidence="7">
    <location>
        <begin position="50"/>
        <end position="172"/>
    </location>
</feature>
<feature type="binding site" evidence="6">
    <location>
        <position position="141"/>
    </location>
    <ligand>
        <name>Zn(2+)</name>
        <dbReference type="ChEBI" id="CHEBI:29105"/>
    </ligand>
</feature>
<keyword evidence="3 6" id="KW-0862">Zinc</keyword>
<evidence type="ECO:0000256" key="3">
    <source>
        <dbReference type="ARBA" id="ARBA00022833"/>
    </source>
</evidence>
<name>A0A6P2D8I8_9BACT</name>
<keyword evidence="9" id="KW-1185">Reference proteome</keyword>
<dbReference type="Proteomes" id="UP000464178">
    <property type="component" value="Chromosome"/>
</dbReference>
<evidence type="ECO:0000256" key="5">
    <source>
        <dbReference type="ARBA" id="ARBA00048488"/>
    </source>
</evidence>
<evidence type="ECO:0000313" key="9">
    <source>
        <dbReference type="Proteomes" id="UP000464178"/>
    </source>
</evidence>
<feature type="binding site" evidence="6">
    <location>
        <position position="92"/>
    </location>
    <ligand>
        <name>Zn(2+)</name>
        <dbReference type="ChEBI" id="CHEBI:29105"/>
    </ligand>
</feature>
<comment type="catalytic activity">
    <reaction evidence="5 6">
        <text>L-methionyl-[protein] + [thioredoxin]-disulfide + H2O = L-methionyl-(R)-S-oxide-[protein] + [thioredoxin]-dithiol</text>
        <dbReference type="Rhea" id="RHEA:24164"/>
        <dbReference type="Rhea" id="RHEA-COMP:10698"/>
        <dbReference type="Rhea" id="RHEA-COMP:10700"/>
        <dbReference type="Rhea" id="RHEA-COMP:12313"/>
        <dbReference type="Rhea" id="RHEA-COMP:12314"/>
        <dbReference type="ChEBI" id="CHEBI:15377"/>
        <dbReference type="ChEBI" id="CHEBI:16044"/>
        <dbReference type="ChEBI" id="CHEBI:29950"/>
        <dbReference type="ChEBI" id="CHEBI:45764"/>
        <dbReference type="ChEBI" id="CHEBI:50058"/>
        <dbReference type="EC" id="1.8.4.12"/>
    </reaction>
</comment>
<dbReference type="PROSITE" id="PS51790">
    <property type="entry name" value="MSRB"/>
    <property type="match status" value="1"/>
</dbReference>
<comment type="similarity">
    <text evidence="1 6">Belongs to the MsrB Met sulfoxide reductase family.</text>
</comment>
<reference evidence="8 9" key="1">
    <citation type="submission" date="2019-05" db="EMBL/GenBank/DDBJ databases">
        <authorList>
            <consortium name="Science for Life Laboratories"/>
        </authorList>
    </citation>
    <scope>NUCLEOTIDE SEQUENCE [LARGE SCALE GENOMIC DNA]</scope>
    <source>
        <strain evidence="8">Soil9</strain>
    </source>
</reference>
<dbReference type="AlphaFoldDB" id="A0A6P2D8I8"/>
<dbReference type="PANTHER" id="PTHR10173:SF52">
    <property type="entry name" value="METHIONINE-R-SULFOXIDE REDUCTASE B1"/>
    <property type="match status" value="1"/>
</dbReference>
<dbReference type="HAMAP" id="MF_01400">
    <property type="entry name" value="MsrB"/>
    <property type="match status" value="1"/>
</dbReference>
<dbReference type="GO" id="GO:0006979">
    <property type="term" value="P:response to oxidative stress"/>
    <property type="evidence" value="ECO:0007669"/>
    <property type="project" value="InterPro"/>
</dbReference>
<dbReference type="GO" id="GO:0030091">
    <property type="term" value="P:protein repair"/>
    <property type="evidence" value="ECO:0007669"/>
    <property type="project" value="InterPro"/>
</dbReference>
<keyword evidence="2 6" id="KW-0479">Metal-binding</keyword>
<feature type="binding site" evidence="6">
    <location>
        <position position="89"/>
    </location>
    <ligand>
        <name>Zn(2+)</name>
        <dbReference type="ChEBI" id="CHEBI:29105"/>
    </ligand>
</feature>
<proteinExistence type="inferred from homology"/>
<dbReference type="PANTHER" id="PTHR10173">
    <property type="entry name" value="METHIONINE SULFOXIDE REDUCTASE"/>
    <property type="match status" value="1"/>
</dbReference>
<protein>
    <recommendedName>
        <fullName evidence="6">Peptide methionine sulfoxide reductase MsrB</fullName>
        <ecNumber evidence="6">1.8.4.12</ecNumber>
    </recommendedName>
    <alternativeName>
        <fullName evidence="6">Peptide-methionine (R)-S-oxide reductase</fullName>
    </alternativeName>
</protein>
<dbReference type="SUPFAM" id="SSF51316">
    <property type="entry name" value="Mss4-like"/>
    <property type="match status" value="1"/>
</dbReference>
<dbReference type="InterPro" id="IPR028427">
    <property type="entry name" value="Met_Sox_Rdtase_MsrB"/>
</dbReference>
<accession>A0A6P2D8I8</accession>
<sequence>MKSQLLVLLFLGFVAALVFWAFMSRGVMAPASLPEREGKPVGGAKVVKTDAEWRAQLSPEQYRVTREHGTERSCTGAFWNTKDDGVYVCVGCDQPLFDSLTKFDSGTGWPSFKEPVAEDNVSTRTDRSHFMVRSEVLCSRCDAHLGHVFPDGPPPHGLRFCLNSAALKLVPRFAVNEKR</sequence>
<evidence type="ECO:0000256" key="6">
    <source>
        <dbReference type="HAMAP-Rule" id="MF_01400"/>
    </source>
</evidence>
<evidence type="ECO:0000256" key="4">
    <source>
        <dbReference type="ARBA" id="ARBA00023002"/>
    </source>
</evidence>
<keyword evidence="4 6" id="KW-0560">Oxidoreductase</keyword>
<dbReference type="EC" id="1.8.4.12" evidence="6"/>